<evidence type="ECO:0000313" key="4">
    <source>
        <dbReference type="Proteomes" id="UP000214746"/>
    </source>
</evidence>
<dbReference type="RefSeq" id="WP_089200800.1">
    <property type="nucleotide sequence ID" value="NZ_NHRJ02000009.1"/>
</dbReference>
<name>A0A2W1NR23_PAEXE</name>
<dbReference type="SUPFAM" id="SSF53092">
    <property type="entry name" value="Creatinase/prolidase N-terminal domain"/>
    <property type="match status" value="1"/>
</dbReference>
<keyword evidence="3" id="KW-0645">Protease</keyword>
<dbReference type="InterPro" id="IPR000587">
    <property type="entry name" value="Creatinase_N"/>
</dbReference>
<keyword evidence="3" id="KW-0031">Aminopeptidase</keyword>
<dbReference type="InterPro" id="IPR029149">
    <property type="entry name" value="Creatin/AminoP/Spt16_N"/>
</dbReference>
<dbReference type="GO" id="GO:0004177">
    <property type="term" value="F:aminopeptidase activity"/>
    <property type="evidence" value="ECO:0007669"/>
    <property type="project" value="UniProtKB-KW"/>
</dbReference>
<reference evidence="3" key="1">
    <citation type="submission" date="2018-06" db="EMBL/GenBank/DDBJ databases">
        <title>Paenibacillus xerothermodurans sp. nov. an extremely dry heat resistant spore forming bacterium isolated from the soil of Cape Canaveral, Florida.</title>
        <authorList>
            <person name="Seuylemezian A."/>
            <person name="Kaur N."/>
            <person name="Patil P."/>
            <person name="Patil P."/>
            <person name="Mayilraj S."/>
            <person name="Vaishampayan P."/>
        </authorList>
    </citation>
    <scope>NUCLEOTIDE SEQUENCE [LARGE SCALE GENOMIC DNA]</scope>
    <source>
        <strain evidence="3">ATCC 27380</strain>
    </source>
</reference>
<dbReference type="SUPFAM" id="SSF55920">
    <property type="entry name" value="Creatinase/aminopeptidase"/>
    <property type="match status" value="1"/>
</dbReference>
<feature type="domain" description="Creatinase N-terminal" evidence="2">
    <location>
        <begin position="24"/>
        <end position="151"/>
    </location>
</feature>
<sequence length="388" mass="42589">MNTNSLVALHSSMPEIPLEEYKDRVRRTQEQMQKEGCDLIIAWSDSYRMSNVRWLSNYRAFDGIFPYPAIVIVPVKGDPILFVESSLTSIGGASVIKDVRGIRQDLGPVLKEYAASGNVCKVGIAGYKYLALEFWAVIQQSLPDIEVGPTSIIDILKSIKSETEIRNMKVAGYLADLGIAAVRESAEEGVTEKELAKQAYMAMFGQGSDTVAFDIMVQTGENSSDFYLARPTDRKLRKGDTLLIDMGCRYNGYASDMARGATFGPVSKEAQAMFDAALEAYETGFKYLKPGLTGEEASYPANEVLAKYGYIHSPGEGRGVGHGLGMDPEEELPILAPGMTSVLQENQTLAYVITLLIPGVGGLRIEDSVVIRKDGAESMTNYPYRNHW</sequence>
<dbReference type="EMBL" id="NHRJ02000009">
    <property type="protein sequence ID" value="PZE20186.1"/>
    <property type="molecule type" value="Genomic_DNA"/>
</dbReference>
<accession>A0A2W1NR23</accession>
<keyword evidence="4" id="KW-1185">Reference proteome</keyword>
<dbReference type="InterPro" id="IPR036005">
    <property type="entry name" value="Creatinase/aminopeptidase-like"/>
</dbReference>
<evidence type="ECO:0000313" key="3">
    <source>
        <dbReference type="EMBL" id="PZE20186.1"/>
    </source>
</evidence>
<dbReference type="PANTHER" id="PTHR46112">
    <property type="entry name" value="AMINOPEPTIDASE"/>
    <property type="match status" value="1"/>
</dbReference>
<proteinExistence type="predicted"/>
<dbReference type="InterPro" id="IPR000994">
    <property type="entry name" value="Pept_M24"/>
</dbReference>
<evidence type="ECO:0000259" key="2">
    <source>
        <dbReference type="Pfam" id="PF01321"/>
    </source>
</evidence>
<comment type="caution">
    <text evidence="3">The sequence shown here is derived from an EMBL/GenBank/DDBJ whole genome shotgun (WGS) entry which is preliminary data.</text>
</comment>
<dbReference type="Gene3D" id="3.40.350.10">
    <property type="entry name" value="Creatinase/prolidase N-terminal domain"/>
    <property type="match status" value="1"/>
</dbReference>
<dbReference type="Pfam" id="PF01321">
    <property type="entry name" value="Creatinase_N"/>
    <property type="match status" value="1"/>
</dbReference>
<protein>
    <submittedName>
        <fullName evidence="3">Aminopeptidase P family protein</fullName>
    </submittedName>
</protein>
<feature type="domain" description="Peptidase M24" evidence="1">
    <location>
        <begin position="167"/>
        <end position="372"/>
    </location>
</feature>
<keyword evidence="3" id="KW-0378">Hydrolase</keyword>
<dbReference type="PANTHER" id="PTHR46112:SF3">
    <property type="entry name" value="AMINOPEPTIDASE YPDF"/>
    <property type="match status" value="1"/>
</dbReference>
<dbReference type="Proteomes" id="UP000214746">
    <property type="component" value="Unassembled WGS sequence"/>
</dbReference>
<dbReference type="OrthoDB" id="9806388at2"/>
<dbReference type="Gene3D" id="3.90.230.10">
    <property type="entry name" value="Creatinase/methionine aminopeptidase superfamily"/>
    <property type="match status" value="1"/>
</dbReference>
<evidence type="ECO:0000259" key="1">
    <source>
        <dbReference type="Pfam" id="PF00557"/>
    </source>
</evidence>
<gene>
    <name evidence="3" type="ORF">CBW46_014960</name>
</gene>
<dbReference type="AlphaFoldDB" id="A0A2W1NR23"/>
<organism evidence="3 4">
    <name type="scientific">Paenibacillus xerothermodurans</name>
    <dbReference type="NCBI Taxonomy" id="1977292"/>
    <lineage>
        <taxon>Bacteria</taxon>
        <taxon>Bacillati</taxon>
        <taxon>Bacillota</taxon>
        <taxon>Bacilli</taxon>
        <taxon>Bacillales</taxon>
        <taxon>Paenibacillaceae</taxon>
        <taxon>Paenibacillus</taxon>
    </lineage>
</organism>
<dbReference type="Pfam" id="PF00557">
    <property type="entry name" value="Peptidase_M24"/>
    <property type="match status" value="1"/>
</dbReference>
<dbReference type="InterPro" id="IPR050659">
    <property type="entry name" value="Peptidase_M24B"/>
</dbReference>